<feature type="domain" description="C3H1-type" evidence="6">
    <location>
        <begin position="266"/>
        <end position="292"/>
    </location>
</feature>
<evidence type="ECO:0000256" key="5">
    <source>
        <dbReference type="SAM" id="MobiDB-lite"/>
    </source>
</evidence>
<dbReference type="Gene3D" id="3.30.1370.210">
    <property type="match status" value="1"/>
</dbReference>
<dbReference type="Gramene" id="OIW00470">
    <property type="protein sequence ID" value="OIW00470"/>
    <property type="gene ID" value="TanjilG_05820"/>
</dbReference>
<sequence>MSGSGTKRYSKWDLRDELEYAHDSKQVWSSADIAGNNSSKSSYMEKNDRLKPRMGLSSKEPFSRGRGSNKDDILNKDYRVSDATIADGSHSMKMSPGFEERKHKRHSQSPKNDLRRSSRSRSPARGLRLDSGVNGRNRTGAGGLTQTCRAFASGECRRGSQCHFLHHNDQNYEDNGEIRRRQDGAPKYFAPHENGDFLRSGRSNEGCTNFAKGGCRMGASCKYVHHTNSDCFSKVSVDESPRKREIGRRCIENSFEQSSRYGVNHSGDTPCKFFSSGNCRNGKQCRYSHDRQACMSPNRRLRDDRSRSNHGGDQVLDRPKVSDSVSHNERLRYDRWSSDGSMADLDEVWDRPKQNDLVGGPGTVKQVENNKNEILGAPELGFTAQPLRDGWDHSLDKNMLHCESPFSSDEKETNCLTSEDTFANIQISQSIGAGIWPGDEEMSPDWKYGVGSSSHLEVKHGENKPQVYPGNHMLNLPVTIHSLSIETIYRASAKPNFHSGVFVLTCHDKSGTNKSADLHIYLIFSTGSLPGQGFNQNAQNVNSSSRHVFVPSQPELSIVRPRVGTVEGMQNKEISTDKKYTVGPDIMDASISQAGLRNPPTQNIVSNEQLAQLTRLTASLAHILGTGQQLPQMYAPVNSHDAKDTSFPGGTEGSGKPVSTTFIKPAPAVGFQKQYDPVCDSIETKNANAWEGPPGFSPIKKIAEDAVEILPLLSNSGRQNLIQLHQGENIEANKENNEVVDEEMQISPCDNKTKKDNGPLGSMDQNGVHDEAKKKDVKGIRAFKHSLVEFIKELLKPTWKEGHITKEDYKAIVKKVSDKVTGTVQRLHIPQTQEKIDHYLSSSKPKLNKLVQGEVVAL</sequence>
<dbReference type="SUPFAM" id="SSF90229">
    <property type="entry name" value="CCCH zinc finger"/>
    <property type="match status" value="1"/>
</dbReference>
<accession>A0A4P1R4F1</accession>
<feature type="zinc finger region" description="C3H1-type" evidence="4">
    <location>
        <begin position="201"/>
        <end position="228"/>
    </location>
</feature>
<keyword evidence="1 4" id="KW-0479">Metal-binding</keyword>
<keyword evidence="8" id="KW-1185">Reference proteome</keyword>
<dbReference type="STRING" id="3871.A0A4P1R4F1"/>
<dbReference type="PANTHER" id="PTHR36886">
    <property type="entry name" value="PROTEIN FRIGIDA-ESSENTIAL 1"/>
    <property type="match status" value="1"/>
</dbReference>
<feature type="region of interest" description="Disordered" evidence="5">
    <location>
        <begin position="296"/>
        <end position="326"/>
    </location>
</feature>
<dbReference type="Pfam" id="PF18044">
    <property type="entry name" value="zf-CCCH_4"/>
    <property type="match status" value="1"/>
</dbReference>
<dbReference type="AlphaFoldDB" id="A0A4P1R4F1"/>
<dbReference type="SMART" id="SM00356">
    <property type="entry name" value="ZnF_C3H1"/>
    <property type="match status" value="3"/>
</dbReference>
<feature type="zinc finger region" description="C3H1-type" evidence="4">
    <location>
        <begin position="266"/>
        <end position="292"/>
    </location>
</feature>
<evidence type="ECO:0000256" key="4">
    <source>
        <dbReference type="PROSITE-ProRule" id="PRU00723"/>
    </source>
</evidence>
<feature type="region of interest" description="Disordered" evidence="5">
    <location>
        <begin position="25"/>
        <end position="143"/>
    </location>
</feature>
<keyword evidence="3 4" id="KW-0862">Zinc</keyword>
<dbReference type="PROSITE" id="PS50103">
    <property type="entry name" value="ZF_C3H1"/>
    <property type="match status" value="3"/>
</dbReference>
<dbReference type="GO" id="GO:0008270">
    <property type="term" value="F:zinc ion binding"/>
    <property type="evidence" value="ECO:0007669"/>
    <property type="project" value="UniProtKB-KW"/>
</dbReference>
<dbReference type="InterPro" id="IPR052650">
    <property type="entry name" value="Zinc_finger_CCCH"/>
</dbReference>
<feature type="domain" description="C3H1-type" evidence="6">
    <location>
        <begin position="201"/>
        <end position="228"/>
    </location>
</feature>
<dbReference type="PANTHER" id="PTHR36886:SF8">
    <property type="entry name" value="ZINC FINGER CCCH DOMAIN-CONTAINING PROTEIN 38"/>
    <property type="match status" value="1"/>
</dbReference>
<dbReference type="InterPro" id="IPR041367">
    <property type="entry name" value="Znf-CCCH_4"/>
</dbReference>
<feature type="region of interest" description="Disordered" evidence="5">
    <location>
        <begin position="748"/>
        <end position="767"/>
    </location>
</feature>
<dbReference type="EMBL" id="CM007372">
    <property type="protein sequence ID" value="OIW00470.1"/>
    <property type="molecule type" value="Genomic_DNA"/>
</dbReference>
<name>A0A4P1R4F1_LUPAN</name>
<dbReference type="InterPro" id="IPR000571">
    <property type="entry name" value="Znf_CCCH"/>
</dbReference>
<reference evidence="7 8" key="1">
    <citation type="journal article" date="2017" name="Plant Biotechnol. J.">
        <title>A comprehensive draft genome sequence for lupin (Lupinus angustifolius), an emerging health food: insights into plant-microbe interactions and legume evolution.</title>
        <authorList>
            <person name="Hane J.K."/>
            <person name="Ming Y."/>
            <person name="Kamphuis L.G."/>
            <person name="Nelson M.N."/>
            <person name="Garg G."/>
            <person name="Atkins C.A."/>
            <person name="Bayer P.E."/>
            <person name="Bravo A."/>
            <person name="Bringans S."/>
            <person name="Cannon S."/>
            <person name="Edwards D."/>
            <person name="Foley R."/>
            <person name="Gao L.L."/>
            <person name="Harrison M.J."/>
            <person name="Huang W."/>
            <person name="Hurgobin B."/>
            <person name="Li S."/>
            <person name="Liu C.W."/>
            <person name="McGrath A."/>
            <person name="Morahan G."/>
            <person name="Murray J."/>
            <person name="Weller J."/>
            <person name="Jian J."/>
            <person name="Singh K.B."/>
        </authorList>
    </citation>
    <scope>NUCLEOTIDE SEQUENCE [LARGE SCALE GENOMIC DNA]</scope>
    <source>
        <strain evidence="8">cv. Tanjil</strain>
        <tissue evidence="7">Whole plant</tissue>
    </source>
</reference>
<feature type="compositionally biased region" description="Basic and acidic residues" evidence="5">
    <location>
        <begin position="68"/>
        <end position="80"/>
    </location>
</feature>
<dbReference type="Gene3D" id="4.10.1000.10">
    <property type="entry name" value="Zinc finger, CCCH-type"/>
    <property type="match status" value="1"/>
</dbReference>
<keyword evidence="2 4" id="KW-0863">Zinc-finger</keyword>
<feature type="zinc finger region" description="C3H1-type" evidence="4">
    <location>
        <begin position="142"/>
        <end position="169"/>
    </location>
</feature>
<protein>
    <recommendedName>
        <fullName evidence="6">C3H1-type domain-containing protein</fullName>
    </recommendedName>
</protein>
<feature type="compositionally biased region" description="Basic and acidic residues" evidence="5">
    <location>
        <begin position="315"/>
        <end position="326"/>
    </location>
</feature>
<evidence type="ECO:0000256" key="1">
    <source>
        <dbReference type="ARBA" id="ARBA00022723"/>
    </source>
</evidence>
<evidence type="ECO:0000256" key="3">
    <source>
        <dbReference type="ARBA" id="ARBA00022833"/>
    </source>
</evidence>
<evidence type="ECO:0000313" key="8">
    <source>
        <dbReference type="Proteomes" id="UP000188354"/>
    </source>
</evidence>
<evidence type="ECO:0000313" key="7">
    <source>
        <dbReference type="EMBL" id="OIW00470.1"/>
    </source>
</evidence>
<organism evidence="7 8">
    <name type="scientific">Lupinus angustifolius</name>
    <name type="common">Narrow-leaved blue lupine</name>
    <dbReference type="NCBI Taxonomy" id="3871"/>
    <lineage>
        <taxon>Eukaryota</taxon>
        <taxon>Viridiplantae</taxon>
        <taxon>Streptophyta</taxon>
        <taxon>Embryophyta</taxon>
        <taxon>Tracheophyta</taxon>
        <taxon>Spermatophyta</taxon>
        <taxon>Magnoliopsida</taxon>
        <taxon>eudicotyledons</taxon>
        <taxon>Gunneridae</taxon>
        <taxon>Pentapetalae</taxon>
        <taxon>rosids</taxon>
        <taxon>fabids</taxon>
        <taxon>Fabales</taxon>
        <taxon>Fabaceae</taxon>
        <taxon>Papilionoideae</taxon>
        <taxon>50 kb inversion clade</taxon>
        <taxon>genistoids sensu lato</taxon>
        <taxon>core genistoids</taxon>
        <taxon>Genisteae</taxon>
        <taxon>Lupinus</taxon>
    </lineage>
</organism>
<dbReference type="InterPro" id="IPR036855">
    <property type="entry name" value="Znf_CCCH_sf"/>
</dbReference>
<gene>
    <name evidence="7" type="ORF">TanjilG_05820</name>
</gene>
<dbReference type="Proteomes" id="UP000188354">
    <property type="component" value="Chromosome LG12"/>
</dbReference>
<proteinExistence type="predicted"/>
<evidence type="ECO:0000259" key="6">
    <source>
        <dbReference type="PROSITE" id="PS50103"/>
    </source>
</evidence>
<feature type="domain" description="C3H1-type" evidence="6">
    <location>
        <begin position="142"/>
        <end position="169"/>
    </location>
</feature>
<evidence type="ECO:0000256" key="2">
    <source>
        <dbReference type="ARBA" id="ARBA00022771"/>
    </source>
</evidence>
<dbReference type="Pfam" id="PF14608">
    <property type="entry name" value="zf-CCCH_2"/>
    <property type="match status" value="2"/>
</dbReference>